<dbReference type="GO" id="GO:0005886">
    <property type="term" value="C:plasma membrane"/>
    <property type="evidence" value="ECO:0007669"/>
    <property type="project" value="UniProtKB-SubCell"/>
</dbReference>
<feature type="transmembrane region" description="Helical" evidence="6">
    <location>
        <begin position="368"/>
        <end position="388"/>
    </location>
</feature>
<gene>
    <name evidence="7" type="ordered locus">Desal_2419</name>
</gene>
<dbReference type="HOGENOM" id="CLU_563524_0_0_7"/>
<feature type="transmembrane region" description="Helical" evidence="6">
    <location>
        <begin position="12"/>
        <end position="33"/>
    </location>
</feature>
<keyword evidence="3 6" id="KW-0812">Transmembrane</keyword>
<keyword evidence="8" id="KW-1185">Reference proteome</keyword>
<feature type="transmembrane region" description="Helical" evidence="6">
    <location>
        <begin position="430"/>
        <end position="448"/>
    </location>
</feature>
<feature type="transmembrane region" description="Helical" evidence="6">
    <location>
        <begin position="39"/>
        <end position="62"/>
    </location>
</feature>
<dbReference type="OrthoDB" id="5448310at2"/>
<evidence type="ECO:0000313" key="7">
    <source>
        <dbReference type="EMBL" id="ACS80475.1"/>
    </source>
</evidence>
<sequence length="482" mass="53058">MSSKHSNLKKLILVFTAKGVKGVGGLLLAWVLAKKYGAYGTGLFFIGYTFAFLCANFAQLGLGNACLRYIPQAREQHESNLSAMWTLSQLIVGGFALLLSGAVMFYAEPVAGLVFKNVSKWAYIFCASPIIFFWSLTRINIMVRQSLGDMSGITVVENLLIPLGMLLLSASAFVIDFDVIHFLVAVTALYGVSFLYSFLSTRRDYGLHFSLRLRSSVSVREIIVYSIPLLIVAFSQTSLIWINTLILGAVGVVVDSALFVAAMKVAVSISILLYTFNSVYAPQISAVYAREDHKAICSLYREATHALTLFSFILLAGVAVYADVIMNFFGAQYSAGTSCLLWMLLGQICNCYTGPVGYLLILSGKSRLEVFNTVAGLILNAGLCLLLYNSLGVSGAGLAFCFSNVLISLLRYFQCRKYFGIRWLDSKQKFFVFLQLFIVGVYLVFHSYGVNRELSVAALLISYLLLNTNNIRLLSAGLRSRN</sequence>
<feature type="transmembrane region" description="Helical" evidence="6">
    <location>
        <begin position="180"/>
        <end position="201"/>
    </location>
</feature>
<keyword evidence="5 6" id="KW-0472">Membrane</keyword>
<feature type="transmembrane region" description="Helical" evidence="6">
    <location>
        <begin position="341"/>
        <end position="361"/>
    </location>
</feature>
<accession>C6BXG9</accession>
<dbReference type="Proteomes" id="UP000002601">
    <property type="component" value="Chromosome"/>
</dbReference>
<feature type="transmembrane region" description="Helical" evidence="6">
    <location>
        <begin position="121"/>
        <end position="141"/>
    </location>
</feature>
<evidence type="ECO:0000256" key="3">
    <source>
        <dbReference type="ARBA" id="ARBA00022692"/>
    </source>
</evidence>
<dbReference type="EMBL" id="CP001649">
    <property type="protein sequence ID" value="ACS80475.1"/>
    <property type="molecule type" value="Genomic_DNA"/>
</dbReference>
<feature type="transmembrane region" description="Helical" evidence="6">
    <location>
        <begin position="306"/>
        <end position="329"/>
    </location>
</feature>
<evidence type="ECO:0000256" key="2">
    <source>
        <dbReference type="ARBA" id="ARBA00022475"/>
    </source>
</evidence>
<keyword evidence="2" id="KW-1003">Cell membrane</keyword>
<dbReference type="KEGG" id="dsa:Desal_2419"/>
<organism evidence="7 8">
    <name type="scientific">Maridesulfovibrio salexigens (strain ATCC 14822 / DSM 2638 / NCIMB 8403 / VKM B-1763)</name>
    <name type="common">Desulfovibrio salexigens</name>
    <dbReference type="NCBI Taxonomy" id="526222"/>
    <lineage>
        <taxon>Bacteria</taxon>
        <taxon>Pseudomonadati</taxon>
        <taxon>Thermodesulfobacteriota</taxon>
        <taxon>Desulfovibrionia</taxon>
        <taxon>Desulfovibrionales</taxon>
        <taxon>Desulfovibrionaceae</taxon>
        <taxon>Maridesulfovibrio</taxon>
    </lineage>
</organism>
<evidence type="ECO:0000256" key="5">
    <source>
        <dbReference type="ARBA" id="ARBA00023136"/>
    </source>
</evidence>
<proteinExistence type="predicted"/>
<feature type="transmembrane region" description="Helical" evidence="6">
    <location>
        <begin position="256"/>
        <end position="276"/>
    </location>
</feature>
<feature type="transmembrane region" description="Helical" evidence="6">
    <location>
        <begin position="222"/>
        <end position="250"/>
    </location>
</feature>
<feature type="transmembrane region" description="Helical" evidence="6">
    <location>
        <begin position="83"/>
        <end position="106"/>
    </location>
</feature>
<evidence type="ECO:0000313" key="8">
    <source>
        <dbReference type="Proteomes" id="UP000002601"/>
    </source>
</evidence>
<feature type="transmembrane region" description="Helical" evidence="6">
    <location>
        <begin position="394"/>
        <end position="410"/>
    </location>
</feature>
<evidence type="ECO:0000256" key="1">
    <source>
        <dbReference type="ARBA" id="ARBA00004651"/>
    </source>
</evidence>
<dbReference type="AlphaFoldDB" id="C6BXG9"/>
<feature type="transmembrane region" description="Helical" evidence="6">
    <location>
        <begin position="153"/>
        <end position="174"/>
    </location>
</feature>
<reference evidence="7 8" key="1">
    <citation type="submission" date="2009-06" db="EMBL/GenBank/DDBJ databases">
        <title>Complete sequence of Desulfovibrio salexigens DSM 2638.</title>
        <authorList>
            <consortium name="US DOE Joint Genome Institute"/>
            <person name="Lucas S."/>
            <person name="Copeland A."/>
            <person name="Lapidus A."/>
            <person name="Glavina del Rio T."/>
            <person name="Tice H."/>
            <person name="Bruce D."/>
            <person name="Goodwin L."/>
            <person name="Pitluck S."/>
            <person name="Munk A.C."/>
            <person name="Brettin T."/>
            <person name="Detter J.C."/>
            <person name="Han C."/>
            <person name="Tapia R."/>
            <person name="Larimer F."/>
            <person name="Land M."/>
            <person name="Hauser L."/>
            <person name="Kyrpides N."/>
            <person name="Anderson I."/>
            <person name="Wall J.D."/>
            <person name="Arkin A.P."/>
            <person name="Dehal P."/>
            <person name="Chivian D."/>
            <person name="Giles B."/>
            <person name="Hazen T.C."/>
        </authorList>
    </citation>
    <scope>NUCLEOTIDE SEQUENCE [LARGE SCALE GENOMIC DNA]</scope>
    <source>
        <strain evidence="8">ATCC 14822 / DSM 2638 / NCIMB 8403 / VKM B-1763</strain>
    </source>
</reference>
<comment type="subcellular location">
    <subcellularLocation>
        <location evidence="1">Cell membrane</location>
        <topology evidence="1">Multi-pass membrane protein</topology>
    </subcellularLocation>
</comment>
<evidence type="ECO:0000256" key="4">
    <source>
        <dbReference type="ARBA" id="ARBA00022989"/>
    </source>
</evidence>
<evidence type="ECO:0000256" key="6">
    <source>
        <dbReference type="SAM" id="Phobius"/>
    </source>
</evidence>
<dbReference type="PANTHER" id="PTHR30250:SF11">
    <property type="entry name" value="O-ANTIGEN TRANSPORTER-RELATED"/>
    <property type="match status" value="1"/>
</dbReference>
<dbReference type="STRING" id="526222.Desal_2419"/>
<dbReference type="eggNOG" id="COG2244">
    <property type="taxonomic scope" value="Bacteria"/>
</dbReference>
<protein>
    <submittedName>
        <fullName evidence="7">Polysaccharide biosynthesis protein</fullName>
    </submittedName>
</protein>
<dbReference type="PANTHER" id="PTHR30250">
    <property type="entry name" value="PST FAMILY PREDICTED COLANIC ACID TRANSPORTER"/>
    <property type="match status" value="1"/>
</dbReference>
<name>C6BXG9_MARSD</name>
<dbReference type="InterPro" id="IPR050833">
    <property type="entry name" value="Poly_Biosynth_Transport"/>
</dbReference>
<keyword evidence="4 6" id="KW-1133">Transmembrane helix</keyword>
<feature type="transmembrane region" description="Helical" evidence="6">
    <location>
        <begin position="454"/>
        <end position="474"/>
    </location>
</feature>
<dbReference type="RefSeq" id="WP_015852291.1">
    <property type="nucleotide sequence ID" value="NC_012881.1"/>
</dbReference>